<dbReference type="PANTHER" id="PTHR47197">
    <property type="entry name" value="PROTEIN NIRF"/>
    <property type="match status" value="1"/>
</dbReference>
<reference evidence="2 3" key="1">
    <citation type="submission" date="2017-10" db="EMBL/GenBank/DDBJ databases">
        <title>Draft genome of Longibacter Salinarum.</title>
        <authorList>
            <person name="Goh K.M."/>
            <person name="Shamsir M.S."/>
            <person name="Lim S.W."/>
        </authorList>
    </citation>
    <scope>NUCLEOTIDE SEQUENCE [LARGE SCALE GENOMIC DNA]</scope>
    <source>
        <strain evidence="2 3">KCTC 52045</strain>
    </source>
</reference>
<feature type="chain" id="PRO_5013219061" description="YncE family protein" evidence="1">
    <location>
        <begin position="24"/>
        <end position="353"/>
    </location>
</feature>
<evidence type="ECO:0000256" key="1">
    <source>
        <dbReference type="SAM" id="SignalP"/>
    </source>
</evidence>
<dbReference type="InterPro" id="IPR051200">
    <property type="entry name" value="Host-pathogen_enzymatic-act"/>
</dbReference>
<accession>A0A2A8CZW9</accession>
<dbReference type="InterPro" id="IPR011045">
    <property type="entry name" value="N2O_reductase_N"/>
</dbReference>
<evidence type="ECO:0000313" key="3">
    <source>
        <dbReference type="Proteomes" id="UP000220102"/>
    </source>
</evidence>
<dbReference type="Gene3D" id="2.130.10.10">
    <property type="entry name" value="YVTN repeat-like/Quinoprotein amine dehydrogenase"/>
    <property type="match status" value="2"/>
</dbReference>
<evidence type="ECO:0008006" key="4">
    <source>
        <dbReference type="Google" id="ProtNLM"/>
    </source>
</evidence>
<comment type="caution">
    <text evidence="2">The sequence shown here is derived from an EMBL/GenBank/DDBJ whole genome shotgun (WGS) entry which is preliminary data.</text>
</comment>
<dbReference type="PANTHER" id="PTHR47197:SF3">
    <property type="entry name" value="DIHYDRO-HEME D1 DEHYDROGENASE"/>
    <property type="match status" value="1"/>
</dbReference>
<dbReference type="SUPFAM" id="SSF50974">
    <property type="entry name" value="Nitrous oxide reductase, N-terminal domain"/>
    <property type="match status" value="1"/>
</dbReference>
<evidence type="ECO:0000313" key="2">
    <source>
        <dbReference type="EMBL" id="PEN14184.1"/>
    </source>
</evidence>
<dbReference type="Proteomes" id="UP000220102">
    <property type="component" value="Unassembled WGS sequence"/>
</dbReference>
<feature type="signal peptide" evidence="1">
    <location>
        <begin position="1"/>
        <end position="23"/>
    </location>
</feature>
<dbReference type="RefSeq" id="WP_098074361.1">
    <property type="nucleotide sequence ID" value="NZ_PDEQ01000002.1"/>
</dbReference>
<keyword evidence="1" id="KW-0732">Signal</keyword>
<dbReference type="InterPro" id="IPR015943">
    <property type="entry name" value="WD40/YVTN_repeat-like_dom_sf"/>
</dbReference>
<proteinExistence type="predicted"/>
<dbReference type="OrthoDB" id="55891at2"/>
<organism evidence="2 3">
    <name type="scientific">Longibacter salinarum</name>
    <dbReference type="NCBI Taxonomy" id="1850348"/>
    <lineage>
        <taxon>Bacteria</taxon>
        <taxon>Pseudomonadati</taxon>
        <taxon>Rhodothermota</taxon>
        <taxon>Rhodothermia</taxon>
        <taxon>Rhodothermales</taxon>
        <taxon>Salisaetaceae</taxon>
        <taxon>Longibacter</taxon>
    </lineage>
</organism>
<dbReference type="AlphaFoldDB" id="A0A2A8CZW9"/>
<protein>
    <recommendedName>
        <fullName evidence="4">YncE family protein</fullName>
    </recommendedName>
</protein>
<sequence>MRTVQSLLFALLLLVVAAVPVQAQEYYAYVASESADEVALVRFDGTDAVVEETISVGQIPVETEGAHGMTVSPDGDHWFVSIAHGKPYGRVVKYETGTNKKVAAAEVGLFPATMQISEVTGLLYVVNFNLHGEPVPSTVSVVEPETMTEIETVETGIMPHGSRLSPDGSKHYSVGMMDGTLYEIDVMSGKVSRTLKTGEGMTKPTWVQPHPSKPLAYVAHNGADEVVVVDLETWTVTQRFDTGEGTKPYNLDVTPDGSTLVVSYKGSGETGIWDLESGERRAVVENTRGVTHGVVVTPDSRYAFMTAEGVGGEPGTVDIVDLKTAKKVAHVDVGLQAGGIAFWKMDTKSAAHR</sequence>
<gene>
    <name evidence="2" type="ORF">CRI94_03850</name>
</gene>
<dbReference type="EMBL" id="PDEQ01000002">
    <property type="protein sequence ID" value="PEN14184.1"/>
    <property type="molecule type" value="Genomic_DNA"/>
</dbReference>
<name>A0A2A8CZW9_9BACT</name>
<keyword evidence="3" id="KW-1185">Reference proteome</keyword>